<dbReference type="CDD" id="cd24017">
    <property type="entry name" value="ASKHA_T2SSL_N"/>
    <property type="match status" value="1"/>
</dbReference>
<feature type="domain" description="GspL cytoplasmic actin-ATPase-like" evidence="11">
    <location>
        <begin position="15"/>
        <end position="144"/>
    </location>
</feature>
<evidence type="ECO:0000256" key="2">
    <source>
        <dbReference type="ARBA" id="ARBA00005318"/>
    </source>
</evidence>
<dbReference type="STRING" id="144026.SAMN04488568_101209"/>
<dbReference type="OrthoDB" id="7625898at2"/>
<evidence type="ECO:0000256" key="6">
    <source>
        <dbReference type="ARBA" id="ARBA00022692"/>
    </source>
</evidence>
<dbReference type="RefSeq" id="WP_091765411.1">
    <property type="nucleotide sequence ID" value="NZ_FNHG01000001.1"/>
</dbReference>
<dbReference type="GO" id="GO:0015628">
    <property type="term" value="P:protein secretion by the type II secretion system"/>
    <property type="evidence" value="ECO:0007669"/>
    <property type="project" value="InterPro"/>
</dbReference>
<keyword evidence="6 10" id="KW-0812">Transmembrane</keyword>
<evidence type="ECO:0000256" key="1">
    <source>
        <dbReference type="ARBA" id="ARBA00004377"/>
    </source>
</evidence>
<evidence type="ECO:0000256" key="3">
    <source>
        <dbReference type="ARBA" id="ARBA00022448"/>
    </source>
</evidence>
<evidence type="ECO:0000256" key="7">
    <source>
        <dbReference type="ARBA" id="ARBA00022927"/>
    </source>
</evidence>
<evidence type="ECO:0000313" key="13">
    <source>
        <dbReference type="EMBL" id="SDL65412.1"/>
    </source>
</evidence>
<comment type="similarity">
    <text evidence="2">Belongs to the GSP L family.</text>
</comment>
<dbReference type="Proteomes" id="UP000199759">
    <property type="component" value="Unassembled WGS sequence"/>
</dbReference>
<gene>
    <name evidence="13" type="ORF">SAMN04488568_101209</name>
</gene>
<organism evidence="13 14">
    <name type="scientific">Maricaulis salignorans</name>
    <dbReference type="NCBI Taxonomy" id="144026"/>
    <lineage>
        <taxon>Bacteria</taxon>
        <taxon>Pseudomonadati</taxon>
        <taxon>Pseudomonadota</taxon>
        <taxon>Alphaproteobacteria</taxon>
        <taxon>Maricaulales</taxon>
        <taxon>Maricaulaceae</taxon>
        <taxon>Maricaulis</taxon>
    </lineage>
</organism>
<feature type="domain" description="GspL periplasmic" evidence="12">
    <location>
        <begin position="256"/>
        <end position="405"/>
    </location>
</feature>
<accession>A0A1G9LTJ0</accession>
<keyword evidence="5" id="KW-0997">Cell inner membrane</keyword>
<dbReference type="GO" id="GO:0005886">
    <property type="term" value="C:plasma membrane"/>
    <property type="evidence" value="ECO:0007669"/>
    <property type="project" value="UniProtKB-SubCell"/>
</dbReference>
<sequence>MSQTLVLFPSPPDGLQWSILEGGHEAVVQVSSGDNSASLDTALLQAIRSTIVILPSDDVFVSQAVLPTRSEHDARQAAPFLIEEELASRLEEVDVAIGAPDEDGQRWVFAAAKSAVEAWRDTCRPYLRGSVSTVPDCLLIAEGDAALTLRHEQGRVIYFYGEALRQPGRAIGGACSGRMFDSLLHSLTASASEGRLAVSPALGLAGESIRPLRDRPLDQAACGLSEGVLKRMPALFGQRLGAGIDWSRTLGLFARSAALAASLLLGLGLFMIGESVYLMQRADRYDAASVELVQAAFPAISGSLDPVRARRILDERLAERHGRERSGEFLPLLAALANLSDGHDSVVIQAIRYDQSRQELSVSARYDVFSDFDALSEDAQARNIELVDQGARDGPAGIDGDFTLRIP</sequence>
<dbReference type="InterPro" id="IPR024230">
    <property type="entry name" value="GspL_cyto_dom"/>
</dbReference>
<evidence type="ECO:0000259" key="11">
    <source>
        <dbReference type="Pfam" id="PF05134"/>
    </source>
</evidence>
<comment type="subcellular location">
    <subcellularLocation>
        <location evidence="1">Cell inner membrane</location>
        <topology evidence="1">Single-pass membrane protein</topology>
    </subcellularLocation>
</comment>
<evidence type="ECO:0000256" key="10">
    <source>
        <dbReference type="SAM" id="Phobius"/>
    </source>
</evidence>
<dbReference type="InterPro" id="IPR025691">
    <property type="entry name" value="GspL_pp_dom"/>
</dbReference>
<evidence type="ECO:0000256" key="8">
    <source>
        <dbReference type="ARBA" id="ARBA00022989"/>
    </source>
</evidence>
<dbReference type="PIRSF" id="PIRSF015761">
    <property type="entry name" value="Protein_L"/>
    <property type="match status" value="1"/>
</dbReference>
<dbReference type="InterPro" id="IPR007812">
    <property type="entry name" value="T2SS_protein-GspL"/>
</dbReference>
<dbReference type="GO" id="GO:0009276">
    <property type="term" value="C:Gram-negative-bacterium-type cell wall"/>
    <property type="evidence" value="ECO:0007669"/>
    <property type="project" value="InterPro"/>
</dbReference>
<dbReference type="GO" id="GO:0015627">
    <property type="term" value="C:type II protein secretion system complex"/>
    <property type="evidence" value="ECO:0007669"/>
    <property type="project" value="InterPro"/>
</dbReference>
<dbReference type="Gene3D" id="3.30.1360.100">
    <property type="entry name" value="General secretion pathway protein M, EpsM"/>
    <property type="match status" value="1"/>
</dbReference>
<dbReference type="Gene3D" id="3.30.420.380">
    <property type="match status" value="1"/>
</dbReference>
<dbReference type="AlphaFoldDB" id="A0A1G9LTJ0"/>
<name>A0A1G9LTJ0_9PROT</name>
<keyword evidence="8 10" id="KW-1133">Transmembrane helix</keyword>
<evidence type="ECO:0000256" key="5">
    <source>
        <dbReference type="ARBA" id="ARBA00022519"/>
    </source>
</evidence>
<dbReference type="NCBIfam" id="TIGR01709">
    <property type="entry name" value="typeII_sec_gspL"/>
    <property type="match status" value="1"/>
</dbReference>
<keyword evidence="3" id="KW-0813">Transport</keyword>
<evidence type="ECO:0000313" key="14">
    <source>
        <dbReference type="Proteomes" id="UP000199759"/>
    </source>
</evidence>
<dbReference type="Pfam" id="PF12693">
    <property type="entry name" value="GspL_C"/>
    <property type="match status" value="1"/>
</dbReference>
<reference evidence="13 14" key="1">
    <citation type="submission" date="2016-10" db="EMBL/GenBank/DDBJ databases">
        <authorList>
            <person name="de Groot N.N."/>
        </authorList>
    </citation>
    <scope>NUCLEOTIDE SEQUENCE [LARGE SCALE GENOMIC DNA]</scope>
    <source>
        <strain evidence="13 14">DSM 16077</strain>
    </source>
</reference>
<keyword evidence="9 10" id="KW-0472">Membrane</keyword>
<dbReference type="Pfam" id="PF05134">
    <property type="entry name" value="T2SSL"/>
    <property type="match status" value="1"/>
</dbReference>
<dbReference type="SUPFAM" id="SSF53067">
    <property type="entry name" value="Actin-like ATPase domain"/>
    <property type="match status" value="1"/>
</dbReference>
<evidence type="ECO:0000256" key="9">
    <source>
        <dbReference type="ARBA" id="ARBA00023136"/>
    </source>
</evidence>
<evidence type="ECO:0000259" key="12">
    <source>
        <dbReference type="Pfam" id="PF12693"/>
    </source>
</evidence>
<dbReference type="InterPro" id="IPR043129">
    <property type="entry name" value="ATPase_NBD"/>
</dbReference>
<proteinExistence type="inferred from homology"/>
<keyword evidence="4" id="KW-1003">Cell membrane</keyword>
<dbReference type="EMBL" id="FNHG01000001">
    <property type="protein sequence ID" value="SDL65412.1"/>
    <property type="molecule type" value="Genomic_DNA"/>
</dbReference>
<feature type="transmembrane region" description="Helical" evidence="10">
    <location>
        <begin position="252"/>
        <end position="272"/>
    </location>
</feature>
<evidence type="ECO:0000256" key="4">
    <source>
        <dbReference type="ARBA" id="ARBA00022475"/>
    </source>
</evidence>
<keyword evidence="14" id="KW-1185">Reference proteome</keyword>
<keyword evidence="7" id="KW-0653">Protein transport</keyword>
<protein>
    <submittedName>
        <fullName evidence="13">General secretion pathway protein L</fullName>
    </submittedName>
</protein>